<dbReference type="SUPFAM" id="SSF53756">
    <property type="entry name" value="UDP-Glycosyltransferase/glycogen phosphorylase"/>
    <property type="match status" value="1"/>
</dbReference>
<dbReference type="PANTHER" id="PTHR30160:SF1">
    <property type="entry name" value="LIPOPOLYSACCHARIDE 1,2-N-ACETYLGLUCOSAMINETRANSFERASE-RELATED"/>
    <property type="match status" value="1"/>
</dbReference>
<dbReference type="EMBL" id="MHKI01000025">
    <property type="protein sequence ID" value="OGY86089.1"/>
    <property type="molecule type" value="Genomic_DNA"/>
</dbReference>
<sequence>MNTGRLDYIRLLDLTLFRLWYFWYQIKHINAPFPQNKFLNPQDYQTSRILILRPGGIGDALLTLPFFKELKKLLPQAKIDVLVMKRNAGIIKNFPYFEKILIIDERKSLLANLRHLKKQRYHLCFNLDQAKYDYITPVLCGFTKSDQMIGFDIKKRARFYTHRVVYKTEEYEPQSLMNLLNYLKKEQTAVQISDLLHPQKEQFVNEAKALLPQYQLPENFLSLSLGALKKENKFPRAKEQALIEKLSRLSCPLVFLGGAEDRVEVQKITENLKNKTYNLCGQLSLSESLGMMGLSKGFVGYDAGPLHMAIAMNCKTVSVWGPTVRAKWGPPTSSSHLCLVTKTPYAPCWYHKFPNNLNHSLCRGECLAEISIEQILNAVKKTLIPSL</sequence>
<reference evidence="3 4" key="1">
    <citation type="journal article" date="2016" name="Nat. Commun.">
        <title>Thousands of microbial genomes shed light on interconnected biogeochemical processes in an aquifer system.</title>
        <authorList>
            <person name="Anantharaman K."/>
            <person name="Brown C.T."/>
            <person name="Hug L.A."/>
            <person name="Sharon I."/>
            <person name="Castelle C.J."/>
            <person name="Probst A.J."/>
            <person name="Thomas B.C."/>
            <person name="Singh A."/>
            <person name="Wilkins M.J."/>
            <person name="Karaoz U."/>
            <person name="Brodie E.L."/>
            <person name="Williams K.H."/>
            <person name="Hubbard S.S."/>
            <person name="Banfield J.F."/>
        </authorList>
    </citation>
    <scope>NUCLEOTIDE SEQUENCE [LARGE SCALE GENOMIC DNA]</scope>
</reference>
<name>A0A1G2BBZ1_9BACT</name>
<accession>A0A1G2BBZ1</accession>
<dbReference type="Proteomes" id="UP000176420">
    <property type="component" value="Unassembled WGS sequence"/>
</dbReference>
<dbReference type="PANTHER" id="PTHR30160">
    <property type="entry name" value="TETRAACYLDISACCHARIDE 4'-KINASE-RELATED"/>
    <property type="match status" value="1"/>
</dbReference>
<dbReference type="CDD" id="cd03789">
    <property type="entry name" value="GT9_LPS_heptosyltransferase"/>
    <property type="match status" value="1"/>
</dbReference>
<dbReference type="Pfam" id="PF01075">
    <property type="entry name" value="Glyco_transf_9"/>
    <property type="match status" value="1"/>
</dbReference>
<evidence type="ECO:0000256" key="2">
    <source>
        <dbReference type="ARBA" id="ARBA00022679"/>
    </source>
</evidence>
<keyword evidence="2" id="KW-0808">Transferase</keyword>
<dbReference type="Gene3D" id="3.40.50.2000">
    <property type="entry name" value="Glycogen Phosphorylase B"/>
    <property type="match status" value="2"/>
</dbReference>
<organism evidence="3 4">
    <name type="scientific">Candidatus Kerfeldbacteria bacterium RIFOXYB2_FULL_38_14</name>
    <dbReference type="NCBI Taxonomy" id="1798547"/>
    <lineage>
        <taxon>Bacteria</taxon>
        <taxon>Candidatus Kerfeldiibacteriota</taxon>
    </lineage>
</organism>
<dbReference type="InterPro" id="IPR051199">
    <property type="entry name" value="LPS_LOS_Heptosyltrfase"/>
</dbReference>
<dbReference type="InterPro" id="IPR002201">
    <property type="entry name" value="Glyco_trans_9"/>
</dbReference>
<proteinExistence type="predicted"/>
<dbReference type="GO" id="GO:0009244">
    <property type="term" value="P:lipopolysaccharide core region biosynthetic process"/>
    <property type="evidence" value="ECO:0007669"/>
    <property type="project" value="TreeGrafter"/>
</dbReference>
<evidence type="ECO:0000313" key="3">
    <source>
        <dbReference type="EMBL" id="OGY86089.1"/>
    </source>
</evidence>
<protein>
    <submittedName>
        <fullName evidence="3">Uncharacterized protein</fullName>
    </submittedName>
</protein>
<evidence type="ECO:0000313" key="4">
    <source>
        <dbReference type="Proteomes" id="UP000176420"/>
    </source>
</evidence>
<gene>
    <name evidence="3" type="ORF">A2319_01350</name>
</gene>
<evidence type="ECO:0000256" key="1">
    <source>
        <dbReference type="ARBA" id="ARBA00022676"/>
    </source>
</evidence>
<dbReference type="GO" id="GO:0005829">
    <property type="term" value="C:cytosol"/>
    <property type="evidence" value="ECO:0007669"/>
    <property type="project" value="TreeGrafter"/>
</dbReference>
<keyword evidence="1" id="KW-0328">Glycosyltransferase</keyword>
<dbReference type="AlphaFoldDB" id="A0A1G2BBZ1"/>
<dbReference type="GO" id="GO:0008713">
    <property type="term" value="F:ADP-heptose-lipopolysaccharide heptosyltransferase activity"/>
    <property type="evidence" value="ECO:0007669"/>
    <property type="project" value="TreeGrafter"/>
</dbReference>
<comment type="caution">
    <text evidence="3">The sequence shown here is derived from an EMBL/GenBank/DDBJ whole genome shotgun (WGS) entry which is preliminary data.</text>
</comment>